<dbReference type="SUPFAM" id="SSF88723">
    <property type="entry name" value="PIN domain-like"/>
    <property type="match status" value="1"/>
</dbReference>
<dbReference type="SMART" id="SM00670">
    <property type="entry name" value="PINc"/>
    <property type="match status" value="1"/>
</dbReference>
<dbReference type="AlphaFoldDB" id="A0A2U3KPJ8"/>
<dbReference type="Proteomes" id="UP000238916">
    <property type="component" value="Unassembled WGS sequence"/>
</dbReference>
<organism evidence="2 3">
    <name type="scientific">Candidatus Desulfosporosinus infrequens</name>
    <dbReference type="NCBI Taxonomy" id="2043169"/>
    <lineage>
        <taxon>Bacteria</taxon>
        <taxon>Bacillati</taxon>
        <taxon>Bacillota</taxon>
        <taxon>Clostridia</taxon>
        <taxon>Eubacteriales</taxon>
        <taxon>Desulfitobacteriaceae</taxon>
        <taxon>Desulfosporosinus</taxon>
    </lineage>
</organism>
<dbReference type="InterPro" id="IPR002850">
    <property type="entry name" value="PIN_toxin-like"/>
</dbReference>
<dbReference type="PANTHER" id="PTHR34610">
    <property type="entry name" value="SSL7007 PROTEIN"/>
    <property type="match status" value="1"/>
</dbReference>
<protein>
    <submittedName>
        <fullName evidence="2">Putative toxin-antitoxin system toxin component, PIN family</fullName>
    </submittedName>
</protein>
<evidence type="ECO:0000313" key="2">
    <source>
        <dbReference type="EMBL" id="SPF41517.1"/>
    </source>
</evidence>
<sequence>MNEKNNFFRVFVDSNVLISAMISKTSVSRKLLLLLVEEHQLIICSYSIAEVSRILNKRFPNKLPEWDQFLTRIEFELAYTPEDLSAVKVPYIRDPKDIPILISAMVAQPDILITGDLDFYTPEIQEYFTIMTPGDFLNAFSSNINQ</sequence>
<dbReference type="InterPro" id="IPR029060">
    <property type="entry name" value="PIN-like_dom_sf"/>
</dbReference>
<dbReference type="Pfam" id="PF13470">
    <property type="entry name" value="PIN_3"/>
    <property type="match status" value="1"/>
</dbReference>
<dbReference type="OrthoDB" id="335825at2"/>
<name>A0A2U3KPJ8_9FIRM</name>
<accession>A0A2U3KPJ8</accession>
<evidence type="ECO:0000313" key="3">
    <source>
        <dbReference type="Proteomes" id="UP000238916"/>
    </source>
</evidence>
<gene>
    <name evidence="2" type="ORF">SBF1_2500004</name>
</gene>
<reference evidence="3" key="1">
    <citation type="submission" date="2018-02" db="EMBL/GenBank/DDBJ databases">
        <authorList>
            <person name="Hausmann B."/>
        </authorList>
    </citation>
    <scope>NUCLEOTIDE SEQUENCE [LARGE SCALE GENOMIC DNA]</scope>
    <source>
        <strain evidence="3">Peat soil MAG SbF1</strain>
    </source>
</reference>
<dbReference type="InterPro" id="IPR002716">
    <property type="entry name" value="PIN_dom"/>
</dbReference>
<dbReference type="PANTHER" id="PTHR34610:SF4">
    <property type="entry name" value="SLL8027 PROTEIN"/>
    <property type="match status" value="1"/>
</dbReference>
<evidence type="ECO:0000259" key="1">
    <source>
        <dbReference type="SMART" id="SM00670"/>
    </source>
</evidence>
<dbReference type="NCBIfam" id="TIGR00305">
    <property type="entry name" value="putative toxin-antitoxin system toxin component, PIN family"/>
    <property type="match status" value="1"/>
</dbReference>
<dbReference type="EMBL" id="OMOF01000169">
    <property type="protein sequence ID" value="SPF41517.1"/>
    <property type="molecule type" value="Genomic_DNA"/>
</dbReference>
<proteinExistence type="predicted"/>
<feature type="domain" description="PIN" evidence="1">
    <location>
        <begin position="8"/>
        <end position="121"/>
    </location>
</feature>